<evidence type="ECO:0000313" key="2">
    <source>
        <dbReference type="Proteomes" id="UP000786693"/>
    </source>
</evidence>
<organism evidence="1 2">
    <name type="scientific">Jannaschia pagri</name>
    <dbReference type="NCBI Taxonomy" id="2829797"/>
    <lineage>
        <taxon>Bacteria</taxon>
        <taxon>Pseudomonadati</taxon>
        <taxon>Pseudomonadota</taxon>
        <taxon>Alphaproteobacteria</taxon>
        <taxon>Rhodobacterales</taxon>
        <taxon>Roseobacteraceae</taxon>
        <taxon>Jannaschia</taxon>
    </lineage>
</organism>
<comment type="caution">
    <text evidence="1">The sequence shown here is derived from an EMBL/GenBank/DDBJ whole genome shotgun (WGS) entry which is preliminary data.</text>
</comment>
<sequence>MIRAASDPTAKFPSLVYVRKVATEDLPERVQEEAELNDLDAIYAVCRPDGEQVALASDRRTAFALARENSLTPVSVH</sequence>
<accession>A0ABQ4NKI6</accession>
<gene>
    <name evidence="1" type="ORF">JANAI62_15490</name>
</gene>
<protein>
    <recommendedName>
        <fullName evidence="3">DUF1150 domain-containing protein</fullName>
    </recommendedName>
</protein>
<evidence type="ECO:0000313" key="1">
    <source>
        <dbReference type="EMBL" id="GIT94926.1"/>
    </source>
</evidence>
<name>A0ABQ4NKI6_9RHOB</name>
<dbReference type="InterPro" id="IPR009531">
    <property type="entry name" value="DUF1150"/>
</dbReference>
<dbReference type="Pfam" id="PF06620">
    <property type="entry name" value="DUF1150"/>
    <property type="match status" value="1"/>
</dbReference>
<dbReference type="EMBL" id="BPFH01000002">
    <property type="protein sequence ID" value="GIT94926.1"/>
    <property type="molecule type" value="Genomic_DNA"/>
</dbReference>
<keyword evidence="2" id="KW-1185">Reference proteome</keyword>
<reference evidence="1 2" key="1">
    <citation type="submission" date="2021-05" db="EMBL/GenBank/DDBJ databases">
        <title>Bacteria Genome sequencing.</title>
        <authorList>
            <person name="Takabe Y."/>
            <person name="Nakajima Y."/>
            <person name="Suzuki S."/>
            <person name="Shiozaki T."/>
        </authorList>
    </citation>
    <scope>NUCLEOTIDE SEQUENCE [LARGE SCALE GENOMIC DNA]</scope>
    <source>
        <strain evidence="1 2">AI_62</strain>
    </source>
</reference>
<dbReference type="Proteomes" id="UP000786693">
    <property type="component" value="Unassembled WGS sequence"/>
</dbReference>
<evidence type="ECO:0008006" key="3">
    <source>
        <dbReference type="Google" id="ProtNLM"/>
    </source>
</evidence>
<dbReference type="RefSeq" id="WP_220748417.1">
    <property type="nucleotide sequence ID" value="NZ_BPFH01000002.1"/>
</dbReference>
<proteinExistence type="predicted"/>